<dbReference type="NCBIfam" id="NF003814">
    <property type="entry name" value="PRK05406.1-3"/>
    <property type="match status" value="1"/>
</dbReference>
<gene>
    <name evidence="2" type="ordered locus">Cfla_2770</name>
</gene>
<organism evidence="2 3">
    <name type="scientific">Cellulomonas flavigena (strain ATCC 482 / DSM 20109 / BCRC 11376 / JCM 18109 / NBRC 3775 / NCIMB 8073 / NRS 134)</name>
    <dbReference type="NCBI Taxonomy" id="446466"/>
    <lineage>
        <taxon>Bacteria</taxon>
        <taxon>Bacillati</taxon>
        <taxon>Actinomycetota</taxon>
        <taxon>Actinomycetes</taxon>
        <taxon>Micrococcales</taxon>
        <taxon>Cellulomonadaceae</taxon>
        <taxon>Cellulomonas</taxon>
    </lineage>
</organism>
<dbReference type="InterPro" id="IPR011330">
    <property type="entry name" value="Glyco_hydro/deAcase_b/a-brl"/>
</dbReference>
<reference evidence="2 3" key="1">
    <citation type="journal article" date="2010" name="Stand. Genomic Sci.">
        <title>Complete genome sequence of Cellulomonas flavigena type strain (134).</title>
        <authorList>
            <person name="Abt B."/>
            <person name="Foster B."/>
            <person name="Lapidus A."/>
            <person name="Clum A."/>
            <person name="Sun H."/>
            <person name="Pukall R."/>
            <person name="Lucas S."/>
            <person name="Glavina Del Rio T."/>
            <person name="Nolan M."/>
            <person name="Tice H."/>
            <person name="Cheng J.F."/>
            <person name="Pitluck S."/>
            <person name="Liolios K."/>
            <person name="Ivanova N."/>
            <person name="Mavromatis K."/>
            <person name="Ovchinnikova G."/>
            <person name="Pati A."/>
            <person name="Goodwin L."/>
            <person name="Chen A."/>
            <person name="Palaniappan K."/>
            <person name="Land M."/>
            <person name="Hauser L."/>
            <person name="Chang Y.J."/>
            <person name="Jeffries C.D."/>
            <person name="Rohde M."/>
            <person name="Goker M."/>
            <person name="Woyke T."/>
            <person name="Bristow J."/>
            <person name="Eisen J.A."/>
            <person name="Markowitz V."/>
            <person name="Hugenholtz P."/>
            <person name="Kyrpides N.C."/>
            <person name="Klenk H.P."/>
        </authorList>
    </citation>
    <scope>NUCLEOTIDE SEQUENCE [LARGE SCALE GENOMIC DNA]</scope>
    <source>
        <strain evidence="3">ATCC 482 / DSM 20109 / BCRC 11376 / JCM 18109 / NBRC 3775 / NCIMB 8073 / NRS 134</strain>
    </source>
</reference>
<evidence type="ECO:0000313" key="3">
    <source>
        <dbReference type="Proteomes" id="UP000000849"/>
    </source>
</evidence>
<accession>D5UJL7</accession>
<keyword evidence="3" id="KW-1185">Reference proteome</keyword>
<dbReference type="Pfam" id="PF03746">
    <property type="entry name" value="LamB_YcsF"/>
    <property type="match status" value="1"/>
</dbReference>
<feature type="region of interest" description="Disordered" evidence="1">
    <location>
        <begin position="254"/>
        <end position="299"/>
    </location>
</feature>
<dbReference type="HOGENOM" id="CLU_069535_0_0_11"/>
<dbReference type="CDD" id="cd10787">
    <property type="entry name" value="LamB_YcsF_like"/>
    <property type="match status" value="1"/>
</dbReference>
<dbReference type="EMBL" id="CP001964">
    <property type="protein sequence ID" value="ADG75655.1"/>
    <property type="molecule type" value="Genomic_DNA"/>
</dbReference>
<dbReference type="KEGG" id="cfl:Cfla_2770"/>
<dbReference type="Gene3D" id="3.20.20.370">
    <property type="entry name" value="Glycoside hydrolase/deacetylase"/>
    <property type="match status" value="1"/>
</dbReference>
<dbReference type="OrthoDB" id="9773478at2"/>
<dbReference type="eggNOG" id="COG1540">
    <property type="taxonomic scope" value="Bacteria"/>
</dbReference>
<sequence>MAVIDLNADLGEGDGPWRLEPPADDALLDLVSSANVAAGYHGGDAATMAVTCAGAVARGVAIGVHPSYDDREGFGRRRLDVPRDVLRAQVAHQVGALVAVAATVGARVTHVKPHGALYNAVVHDEEQARAVVEAVLAVDTGLAVLGLPGSRVLALAQDAGLPTVVEAFVDRGYRADGTLVPRAEPGALVTDPAAAAERAVRLAVEGVVVAVDGTPVHLRPASLCVHSDTPGAVALALAVRHALRDAGVDVRPFAGSTGPAPADPGVSPLVGADVPSTTSPAVPSTTSPAPPPGTAVPRP</sequence>
<dbReference type="PANTHER" id="PTHR30292">
    <property type="entry name" value="UNCHARACTERIZED PROTEIN YBGL-RELATED"/>
    <property type="match status" value="1"/>
</dbReference>
<feature type="compositionally biased region" description="Pro residues" evidence="1">
    <location>
        <begin position="288"/>
        <end position="299"/>
    </location>
</feature>
<dbReference type="STRING" id="446466.Cfla_2770"/>
<dbReference type="SUPFAM" id="SSF88713">
    <property type="entry name" value="Glycoside hydrolase/deacetylase"/>
    <property type="match status" value="1"/>
</dbReference>
<protein>
    <submittedName>
        <fullName evidence="2">LamB/YcsF family protein</fullName>
    </submittedName>
</protein>
<dbReference type="PANTHER" id="PTHR30292:SF0">
    <property type="entry name" value="5-OXOPROLINASE SUBUNIT A"/>
    <property type="match status" value="1"/>
</dbReference>
<evidence type="ECO:0000313" key="2">
    <source>
        <dbReference type="EMBL" id="ADG75655.1"/>
    </source>
</evidence>
<feature type="compositionally biased region" description="Low complexity" evidence="1">
    <location>
        <begin position="274"/>
        <end position="287"/>
    </location>
</feature>
<dbReference type="RefSeq" id="WP_013117986.1">
    <property type="nucleotide sequence ID" value="NC_014151.1"/>
</dbReference>
<dbReference type="AlphaFoldDB" id="D5UJL7"/>
<dbReference type="Proteomes" id="UP000000849">
    <property type="component" value="Chromosome"/>
</dbReference>
<dbReference type="NCBIfam" id="NF003816">
    <property type="entry name" value="PRK05406.1-5"/>
    <property type="match status" value="1"/>
</dbReference>
<dbReference type="InterPro" id="IPR005501">
    <property type="entry name" value="LamB/YcsF/PxpA-like"/>
</dbReference>
<name>D5UJL7_CELFN</name>
<proteinExistence type="predicted"/>
<evidence type="ECO:0000256" key="1">
    <source>
        <dbReference type="SAM" id="MobiDB-lite"/>
    </source>
</evidence>
<dbReference type="GO" id="GO:0005975">
    <property type="term" value="P:carbohydrate metabolic process"/>
    <property type="evidence" value="ECO:0007669"/>
    <property type="project" value="InterPro"/>
</dbReference>